<dbReference type="InParanoid" id="A7TME8"/>
<dbReference type="FunCoup" id="A7TME8">
    <property type="interactions" value="569"/>
</dbReference>
<evidence type="ECO:0000313" key="11">
    <source>
        <dbReference type="EMBL" id="EDO16542.1"/>
    </source>
</evidence>
<dbReference type="HOGENOM" id="CLU_016743_3_0_1"/>
<feature type="domain" description="EIF2B subunit epsilon/gamma LbH" evidence="10">
    <location>
        <begin position="365"/>
        <end position="449"/>
    </location>
</feature>
<evidence type="ECO:0000256" key="3">
    <source>
        <dbReference type="ARBA" id="ARBA00022490"/>
    </source>
</evidence>
<evidence type="ECO:0000313" key="12">
    <source>
        <dbReference type="Proteomes" id="UP000000267"/>
    </source>
</evidence>
<evidence type="ECO:0000256" key="1">
    <source>
        <dbReference type="ARBA" id="ARBA00004514"/>
    </source>
</evidence>
<evidence type="ECO:0000256" key="6">
    <source>
        <dbReference type="ARBA" id="ARBA00044196"/>
    </source>
</evidence>
<dbReference type="GeneID" id="5544707"/>
<keyword evidence="4" id="KW-0396">Initiation factor</keyword>
<keyword evidence="12" id="KW-1185">Reference proteome</keyword>
<comment type="subunit">
    <text evidence="8">Component of the translation initiation factor 2B (eIF2B) complex which is a heterodecamer of two sets of five different subunits: alpha, beta, gamma, delta and epsilon. Subunits alpha, beta and delta comprise a regulatory subcomplex and subunits epsilon and gamma comprise a catalytic subcomplex. Within the complex, the hexameric regulatory complex resides at the center, with the two heterodimeric catalytic subcomplexes bound on opposite sides.</text>
</comment>
<dbReference type="AlphaFoldDB" id="A7TME8"/>
<dbReference type="OMA" id="IRTQMCW"/>
<dbReference type="PANTHER" id="PTHR45989:SF1">
    <property type="entry name" value="TRANSLATION INITIATION FACTOR EIF-2B SUBUNIT GAMMA"/>
    <property type="match status" value="1"/>
</dbReference>
<dbReference type="GO" id="GO:0002183">
    <property type="term" value="P:cytoplasmic translational initiation"/>
    <property type="evidence" value="ECO:0007669"/>
    <property type="project" value="TreeGrafter"/>
</dbReference>
<dbReference type="Gene3D" id="2.160.10.10">
    <property type="entry name" value="Hexapeptide repeat proteins"/>
    <property type="match status" value="1"/>
</dbReference>
<comment type="similarity">
    <text evidence="2">Belongs to the eIF-2B gamma/epsilon subunits family.</text>
</comment>
<proteinExistence type="inferred from homology"/>
<evidence type="ECO:0000256" key="7">
    <source>
        <dbReference type="ARBA" id="ARBA00044229"/>
    </source>
</evidence>
<dbReference type="InterPro" id="IPR051960">
    <property type="entry name" value="eIF2B_gamma"/>
</dbReference>
<dbReference type="KEGG" id="vpo:Kpol_1064p23"/>
<gene>
    <name evidence="11" type="ORF">Kpol_1064p23</name>
</gene>
<protein>
    <recommendedName>
        <fullName evidence="6">Translation initiation factor eIF2B subunit gamma</fullName>
    </recommendedName>
    <alternativeName>
        <fullName evidence="7">eIF2B GDP-GTP exchange factor subunit gamma</fullName>
    </alternativeName>
</protein>
<dbReference type="Pfam" id="PF25084">
    <property type="entry name" value="LbH_EIF2B"/>
    <property type="match status" value="1"/>
</dbReference>
<evidence type="ECO:0000256" key="2">
    <source>
        <dbReference type="ARBA" id="ARBA00007878"/>
    </source>
</evidence>
<dbReference type="GO" id="GO:1903574">
    <property type="term" value="P:negative regulation of cellular response to amino acid starvation"/>
    <property type="evidence" value="ECO:0007669"/>
    <property type="project" value="EnsemblFungi"/>
</dbReference>
<dbReference type="Gene3D" id="3.90.550.10">
    <property type="entry name" value="Spore Coat Polysaccharide Biosynthesis Protein SpsA, Chain A"/>
    <property type="match status" value="1"/>
</dbReference>
<dbReference type="SUPFAM" id="SSF53448">
    <property type="entry name" value="Nucleotide-diphospho-sugar transferases"/>
    <property type="match status" value="1"/>
</dbReference>
<dbReference type="PANTHER" id="PTHR45989">
    <property type="entry name" value="TRANSLATION INITIATION FACTOR EIF-2B SUBUNIT GAMMA"/>
    <property type="match status" value="1"/>
</dbReference>
<evidence type="ECO:0000256" key="8">
    <source>
        <dbReference type="ARBA" id="ARBA00046432"/>
    </source>
</evidence>
<feature type="region of interest" description="Disordered" evidence="9">
    <location>
        <begin position="469"/>
        <end position="509"/>
    </location>
</feature>
<dbReference type="EMBL" id="DS480422">
    <property type="protein sequence ID" value="EDO16542.1"/>
    <property type="molecule type" value="Genomic_DNA"/>
</dbReference>
<sequence>MKLQAFIFCGSGGKLSPFVQPQVHHGVSNGLPKALLPVGNRAMLEYVLDWCDQAAFTEIHVVAWHEEIEQIQEGLLPYLNLRSEQFELVAKSLTQSYHSHHLHKPKQINFIASKCNTTGESFQKELLEKITGDFVLLPCDFITDIPPQILIDQFSNRDDDNVAMTVYYKNSMENIDKKQMGKQFFTIYSENSETDKQPVLLDVYAKDDVAKTKYLQIRNHMLWRYPNATVSTKLLNSFIYFCTYDLVKLLSVDDSNDKNNNGDSTNEDETNDVQPIDLTEIKPRYFKKDSKLIKDQINCKRSLAKIFRDLGRRSWQHSEERETLGIFILPDVSSFIRGNNLNSYMESNRYILKIKAQSATKHGQTNASSSAIGVDSVVGQRCTIMEKSNIKMSAIGQGCKIGKRCRIAGSILLPNVEVEDDVILENVIIGPHAKIEKKSKLTNCYVEGYYVVEQRSTLKGETLTKTHIDSEDEVSSNVAYSSSGEEDSEEYSDNYYDDEEFEDDGLFER</sequence>
<accession>A7TME8</accession>
<name>A7TME8_VANPO</name>
<dbReference type="GO" id="GO:0005085">
    <property type="term" value="F:guanyl-nucleotide exchange factor activity"/>
    <property type="evidence" value="ECO:0007669"/>
    <property type="project" value="EnsemblFungi"/>
</dbReference>
<reference evidence="11 12" key="1">
    <citation type="journal article" date="2007" name="Proc. Natl. Acad. Sci. U.S.A.">
        <title>Independent sorting-out of thousands of duplicated gene pairs in two yeast species descended from a whole-genome duplication.</title>
        <authorList>
            <person name="Scannell D.R."/>
            <person name="Frank A.C."/>
            <person name="Conant G.C."/>
            <person name="Byrne K.P."/>
            <person name="Woolfit M."/>
            <person name="Wolfe K.H."/>
        </authorList>
    </citation>
    <scope>NUCLEOTIDE SEQUENCE [LARGE SCALE GENOMIC DNA]</scope>
    <source>
        <strain evidence="12">ATCC 22028 / DSM 70294 / BCRC 21397 / CBS 2163 / NBRC 10782 / NRRL Y-8283 / UCD 57-17</strain>
    </source>
</reference>
<dbReference type="CDD" id="cd04652">
    <property type="entry name" value="LbH_eIF2B_gamma_C"/>
    <property type="match status" value="1"/>
</dbReference>
<dbReference type="InterPro" id="IPR056764">
    <property type="entry name" value="LbH_EIF2B3/5"/>
</dbReference>
<dbReference type="eggNOG" id="KOG1462">
    <property type="taxonomic scope" value="Eukaryota"/>
</dbReference>
<evidence type="ECO:0000256" key="9">
    <source>
        <dbReference type="SAM" id="MobiDB-lite"/>
    </source>
</evidence>
<evidence type="ECO:0000256" key="4">
    <source>
        <dbReference type="ARBA" id="ARBA00022540"/>
    </source>
</evidence>
<dbReference type="Proteomes" id="UP000000267">
    <property type="component" value="Unassembled WGS sequence"/>
</dbReference>
<evidence type="ECO:0000256" key="5">
    <source>
        <dbReference type="ARBA" id="ARBA00022917"/>
    </source>
</evidence>
<dbReference type="RefSeq" id="XP_001644400.1">
    <property type="nucleotide sequence ID" value="XM_001644350.1"/>
</dbReference>
<comment type="subcellular location">
    <subcellularLocation>
        <location evidence="1">Cytoplasm</location>
        <location evidence="1">Cytosol</location>
    </subcellularLocation>
</comment>
<dbReference type="PhylomeDB" id="A7TME8"/>
<dbReference type="GO" id="GO:0006446">
    <property type="term" value="P:regulation of translational initiation"/>
    <property type="evidence" value="ECO:0007669"/>
    <property type="project" value="EnsemblFungi"/>
</dbReference>
<feature type="compositionally biased region" description="Acidic residues" evidence="9">
    <location>
        <begin position="484"/>
        <end position="509"/>
    </location>
</feature>
<dbReference type="STRING" id="436907.A7TME8"/>
<keyword evidence="5" id="KW-0648">Protein biosynthesis</keyword>
<dbReference type="GO" id="GO:0003743">
    <property type="term" value="F:translation initiation factor activity"/>
    <property type="evidence" value="ECO:0007669"/>
    <property type="project" value="UniProtKB-KW"/>
</dbReference>
<dbReference type="InterPro" id="IPR029044">
    <property type="entry name" value="Nucleotide-diphossugar_trans"/>
</dbReference>
<evidence type="ECO:0000259" key="10">
    <source>
        <dbReference type="Pfam" id="PF25084"/>
    </source>
</evidence>
<dbReference type="OrthoDB" id="10250549at2759"/>
<organism evidence="12">
    <name type="scientific">Vanderwaltozyma polyspora (strain ATCC 22028 / DSM 70294 / BCRC 21397 / CBS 2163 / NBRC 10782 / NRRL Y-8283 / UCD 57-17)</name>
    <name type="common">Kluyveromyces polysporus</name>
    <dbReference type="NCBI Taxonomy" id="436907"/>
    <lineage>
        <taxon>Eukaryota</taxon>
        <taxon>Fungi</taxon>
        <taxon>Dikarya</taxon>
        <taxon>Ascomycota</taxon>
        <taxon>Saccharomycotina</taxon>
        <taxon>Saccharomycetes</taxon>
        <taxon>Saccharomycetales</taxon>
        <taxon>Saccharomycetaceae</taxon>
        <taxon>Vanderwaltozyma</taxon>
    </lineage>
</organism>
<keyword evidence="3" id="KW-0963">Cytoplasm</keyword>
<dbReference type="GO" id="GO:0005851">
    <property type="term" value="C:eukaryotic translation initiation factor 2B complex"/>
    <property type="evidence" value="ECO:0007669"/>
    <property type="project" value="EnsemblFungi"/>
</dbReference>
<dbReference type="GO" id="GO:0005829">
    <property type="term" value="C:cytosol"/>
    <property type="evidence" value="ECO:0007669"/>
    <property type="project" value="UniProtKB-SubCell"/>
</dbReference>